<evidence type="ECO:0000256" key="4">
    <source>
        <dbReference type="ARBA" id="ARBA00023180"/>
    </source>
</evidence>
<dbReference type="SMART" id="SM00369">
    <property type="entry name" value="LRR_TYP"/>
    <property type="match status" value="4"/>
</dbReference>
<dbReference type="OrthoDB" id="6162789at2759"/>
<evidence type="ECO:0000313" key="7">
    <source>
        <dbReference type="Proteomes" id="UP000683360"/>
    </source>
</evidence>
<name>A0A8S3SLH7_MYTED</name>
<dbReference type="Pfam" id="PF13855">
    <property type="entry name" value="LRR_8"/>
    <property type="match status" value="2"/>
</dbReference>
<evidence type="ECO:0000259" key="5">
    <source>
        <dbReference type="SMART" id="SM00013"/>
    </source>
</evidence>
<proteinExistence type="predicted"/>
<dbReference type="InterPro" id="IPR032675">
    <property type="entry name" value="LRR_dom_sf"/>
</dbReference>
<keyword evidence="7" id="KW-1185">Reference proteome</keyword>
<keyword evidence="2" id="KW-0732">Signal</keyword>
<sequence length="261" mass="29806">MNEYCHLGNFTQSLKRYYRKDNFDCNLSIRKEGHKTPKRQHQLNSHLIDTAMMYSNSIFESHQHEHTMKTIYSTTLLVLLIISVWTNGVLSCPSICSCRTTNNTVLVDCINGGLTTIPTDFPSDSYRINIYNNIITTIEERAFQNMTLLIEIYLSGNQITTIQKGTFIDLPALEYIYLSGNRITILQQGTFEDLPALALIELDNSRITTIQNGAFKNLPALKNLNIRGNRITSLQQGTFEDLPALQKYVCLSYTTLYQNQN</sequence>
<gene>
    <name evidence="6" type="ORF">MEDL_35048</name>
</gene>
<evidence type="ECO:0000256" key="3">
    <source>
        <dbReference type="ARBA" id="ARBA00022737"/>
    </source>
</evidence>
<evidence type="ECO:0000256" key="1">
    <source>
        <dbReference type="ARBA" id="ARBA00022614"/>
    </source>
</evidence>
<evidence type="ECO:0000256" key="2">
    <source>
        <dbReference type="ARBA" id="ARBA00022729"/>
    </source>
</evidence>
<dbReference type="SUPFAM" id="SSF52058">
    <property type="entry name" value="L domain-like"/>
    <property type="match status" value="1"/>
</dbReference>
<organism evidence="6 7">
    <name type="scientific">Mytilus edulis</name>
    <name type="common">Blue mussel</name>
    <dbReference type="NCBI Taxonomy" id="6550"/>
    <lineage>
        <taxon>Eukaryota</taxon>
        <taxon>Metazoa</taxon>
        <taxon>Spiralia</taxon>
        <taxon>Lophotrochozoa</taxon>
        <taxon>Mollusca</taxon>
        <taxon>Bivalvia</taxon>
        <taxon>Autobranchia</taxon>
        <taxon>Pteriomorphia</taxon>
        <taxon>Mytilida</taxon>
        <taxon>Mytiloidea</taxon>
        <taxon>Mytilidae</taxon>
        <taxon>Mytilinae</taxon>
        <taxon>Mytilus</taxon>
    </lineage>
</organism>
<dbReference type="InterPro" id="IPR000372">
    <property type="entry name" value="LRRNT"/>
</dbReference>
<dbReference type="SMART" id="SM00013">
    <property type="entry name" value="LRRNT"/>
    <property type="match status" value="1"/>
</dbReference>
<dbReference type="Gene3D" id="3.80.10.10">
    <property type="entry name" value="Ribonuclease Inhibitor"/>
    <property type="match status" value="1"/>
</dbReference>
<keyword evidence="4" id="KW-0325">Glycoprotein</keyword>
<dbReference type="InterPro" id="IPR050467">
    <property type="entry name" value="LRFN"/>
</dbReference>
<dbReference type="Proteomes" id="UP000683360">
    <property type="component" value="Unassembled WGS sequence"/>
</dbReference>
<reference evidence="6" key="1">
    <citation type="submission" date="2021-03" db="EMBL/GenBank/DDBJ databases">
        <authorList>
            <person name="Bekaert M."/>
        </authorList>
    </citation>
    <scope>NUCLEOTIDE SEQUENCE</scope>
</reference>
<feature type="domain" description="LRRNT" evidence="5">
    <location>
        <begin position="91"/>
        <end position="127"/>
    </location>
</feature>
<evidence type="ECO:0000313" key="6">
    <source>
        <dbReference type="EMBL" id="CAG2221658.1"/>
    </source>
</evidence>
<dbReference type="EMBL" id="CAJPWZ010001686">
    <property type="protein sequence ID" value="CAG2221658.1"/>
    <property type="molecule type" value="Genomic_DNA"/>
</dbReference>
<dbReference type="InterPro" id="IPR003591">
    <property type="entry name" value="Leu-rich_rpt_typical-subtyp"/>
</dbReference>
<comment type="caution">
    <text evidence="6">The sequence shown here is derived from an EMBL/GenBank/DDBJ whole genome shotgun (WGS) entry which is preliminary data.</text>
</comment>
<keyword evidence="1" id="KW-0433">Leucine-rich repeat</keyword>
<dbReference type="PANTHER" id="PTHR45842">
    <property type="entry name" value="SYNAPTIC ADHESION-LIKE MOLECULE SALM"/>
    <property type="match status" value="1"/>
</dbReference>
<protein>
    <recommendedName>
        <fullName evidence="5">LRRNT domain-containing protein</fullName>
    </recommendedName>
</protein>
<dbReference type="AlphaFoldDB" id="A0A8S3SLH7"/>
<accession>A0A8S3SLH7</accession>
<keyword evidence="3" id="KW-0677">Repeat</keyword>
<dbReference type="PANTHER" id="PTHR45842:SF12">
    <property type="entry name" value="KEKKON 5, ISOFORM A"/>
    <property type="match status" value="1"/>
</dbReference>
<dbReference type="InterPro" id="IPR001611">
    <property type="entry name" value="Leu-rich_rpt"/>
</dbReference>